<feature type="transmembrane region" description="Helical" evidence="1">
    <location>
        <begin position="64"/>
        <end position="81"/>
    </location>
</feature>
<dbReference type="Proteomes" id="UP000281170">
    <property type="component" value="Plasmid 9"/>
</dbReference>
<dbReference type="KEGG" id="ladl:NCTC12735_00558"/>
<keyword evidence="3" id="KW-0614">Plasmid</keyword>
<protein>
    <submittedName>
        <fullName evidence="2">Uncharacterized protein</fullName>
    </submittedName>
</protein>
<reference evidence="3 5" key="2">
    <citation type="submission" date="2018-12" db="EMBL/GenBank/DDBJ databases">
        <authorList>
            <consortium name="Pathogen Informatics"/>
        </authorList>
    </citation>
    <scope>NUCLEOTIDE SEQUENCE [LARGE SCALE GENOMIC DNA]</scope>
    <source>
        <strain evidence="3 5">NCTC12735</strain>
        <plasmid evidence="5">9</plasmid>
    </source>
</reference>
<accession>A0A0W0R5G5</accession>
<dbReference type="RefSeq" id="WP_058462025.1">
    <property type="nucleotide sequence ID" value="NZ_CAAAHS010000002.1"/>
</dbReference>
<dbReference type="EMBL" id="LNKA01000001">
    <property type="protein sequence ID" value="KTC66340.1"/>
    <property type="molecule type" value="Genomic_DNA"/>
</dbReference>
<dbReference type="EMBL" id="LR134418">
    <property type="protein sequence ID" value="VEH84938.1"/>
    <property type="molecule type" value="Genomic_DNA"/>
</dbReference>
<dbReference type="Proteomes" id="UP000054859">
    <property type="component" value="Unassembled WGS sequence"/>
</dbReference>
<name>A0A0W0R5G5_9GAMM</name>
<evidence type="ECO:0000313" key="3">
    <source>
        <dbReference type="EMBL" id="VEH84938.1"/>
    </source>
</evidence>
<gene>
    <name evidence="2" type="ORF">Lade_0998</name>
    <name evidence="3" type="ORF">NCTC12735_00558</name>
</gene>
<evidence type="ECO:0000256" key="1">
    <source>
        <dbReference type="SAM" id="Phobius"/>
    </source>
</evidence>
<dbReference type="STRING" id="45056.Lade_0998"/>
<keyword evidence="1" id="KW-0812">Transmembrane</keyword>
<evidence type="ECO:0000313" key="4">
    <source>
        <dbReference type="Proteomes" id="UP000054859"/>
    </source>
</evidence>
<organism evidence="2 4">
    <name type="scientific">Legionella adelaidensis</name>
    <dbReference type="NCBI Taxonomy" id="45056"/>
    <lineage>
        <taxon>Bacteria</taxon>
        <taxon>Pseudomonadati</taxon>
        <taxon>Pseudomonadota</taxon>
        <taxon>Gammaproteobacteria</taxon>
        <taxon>Legionellales</taxon>
        <taxon>Legionellaceae</taxon>
        <taxon>Legionella</taxon>
    </lineage>
</organism>
<sequence>MTPIFIFFTWVRSKLTALSLWFYPLENDLPNDESGELIKRYLMHKSWFDKLTSSWVDKPIFEKLVYLVGAILLSALIGVVVGATTVLVLTTVALSLLIHGLFYTHEQHRHLGAKIFAAEELAAIEDLKASEQMFNNATSKLDAVVIELTDQPLILQEQAAKLDLERQKITTQNNALSIIVEAVETETTHLVDQQRAVNQEFSTISRHLQQYDHQITSSKDKLSAAEDAAVSFSSAVQELQQSQKEFSQAANRFCLFVEGQMVKREEGKSQATSLEETDFIDFLDREIADNDELINALKPVN</sequence>
<reference evidence="2 4" key="1">
    <citation type="submission" date="2015-11" db="EMBL/GenBank/DDBJ databases">
        <title>Identification of large and diverse effector repertoires of 38 Legionella species.</title>
        <authorList>
            <person name="Burstein D."/>
            <person name="Amaro F."/>
            <person name="Zusman T."/>
            <person name="Lifshitz Z."/>
            <person name="Cohen O."/>
            <person name="Gilbert J.A."/>
            <person name="Pupko T."/>
            <person name="Shuman H.A."/>
            <person name="Segal G."/>
        </authorList>
    </citation>
    <scope>NUCLEOTIDE SEQUENCE [LARGE SCALE GENOMIC DNA]</scope>
    <source>
        <strain evidence="2 4">1762-AUS-E</strain>
    </source>
</reference>
<evidence type="ECO:0000313" key="5">
    <source>
        <dbReference type="Proteomes" id="UP000281170"/>
    </source>
</evidence>
<keyword evidence="1" id="KW-1133">Transmembrane helix</keyword>
<evidence type="ECO:0000313" key="2">
    <source>
        <dbReference type="EMBL" id="KTC66340.1"/>
    </source>
</evidence>
<dbReference type="AlphaFoldDB" id="A0A0W0R5G5"/>
<proteinExistence type="predicted"/>
<geneLocation type="plasmid" evidence="3 5">
    <name>9</name>
</geneLocation>
<keyword evidence="1" id="KW-0472">Membrane</keyword>
<dbReference type="PATRIC" id="fig|45056.6.peg.1035"/>
<dbReference type="OrthoDB" id="5656858at2"/>
<keyword evidence="4" id="KW-1185">Reference proteome</keyword>